<keyword evidence="1" id="KW-0812">Transmembrane</keyword>
<keyword evidence="1" id="KW-1133">Transmembrane helix</keyword>
<gene>
    <name evidence="2" type="ORF">SDC9_122200</name>
</gene>
<keyword evidence="1" id="KW-0472">Membrane</keyword>
<name>A0A645CE27_9ZZZZ</name>
<proteinExistence type="predicted"/>
<evidence type="ECO:0000256" key="1">
    <source>
        <dbReference type="SAM" id="Phobius"/>
    </source>
</evidence>
<protein>
    <submittedName>
        <fullName evidence="2">Uncharacterized protein</fullName>
    </submittedName>
</protein>
<accession>A0A645CE27</accession>
<evidence type="ECO:0000313" key="2">
    <source>
        <dbReference type="EMBL" id="MPM75209.1"/>
    </source>
</evidence>
<organism evidence="2">
    <name type="scientific">bioreactor metagenome</name>
    <dbReference type="NCBI Taxonomy" id="1076179"/>
    <lineage>
        <taxon>unclassified sequences</taxon>
        <taxon>metagenomes</taxon>
        <taxon>ecological metagenomes</taxon>
    </lineage>
</organism>
<dbReference type="EMBL" id="VSSQ01026475">
    <property type="protein sequence ID" value="MPM75209.1"/>
    <property type="molecule type" value="Genomic_DNA"/>
</dbReference>
<dbReference type="AlphaFoldDB" id="A0A645CE27"/>
<feature type="transmembrane region" description="Helical" evidence="1">
    <location>
        <begin position="9"/>
        <end position="35"/>
    </location>
</feature>
<reference evidence="2" key="1">
    <citation type="submission" date="2019-08" db="EMBL/GenBank/DDBJ databases">
        <authorList>
            <person name="Kucharzyk K."/>
            <person name="Murdoch R.W."/>
            <person name="Higgins S."/>
            <person name="Loffler F."/>
        </authorList>
    </citation>
    <scope>NUCLEOTIDE SEQUENCE</scope>
</reference>
<comment type="caution">
    <text evidence="2">The sequence shown here is derived from an EMBL/GenBank/DDBJ whole genome shotgun (WGS) entry which is preliminary data.</text>
</comment>
<sequence>MSRLLFHALFLGTTLLAILNFHWLVAGLAFLLWMIREVMQAVIINRTAKEQGEDWKYYLTLPLFDLLLPLQNFKVRLYRLYRGKSDFMRR</sequence>